<accession>A0A6J5N9T1</accession>
<evidence type="ECO:0000256" key="2">
    <source>
        <dbReference type="SAM" id="MobiDB-lite"/>
    </source>
</evidence>
<gene>
    <name evidence="4" type="ORF">UFOVP634_30</name>
</gene>
<dbReference type="EMBL" id="LR796598">
    <property type="protein sequence ID" value="CAB4153853.1"/>
    <property type="molecule type" value="Genomic_DNA"/>
</dbReference>
<feature type="transmembrane region" description="Helical" evidence="3">
    <location>
        <begin position="206"/>
        <end position="227"/>
    </location>
</feature>
<reference evidence="4" key="1">
    <citation type="submission" date="2020-04" db="EMBL/GenBank/DDBJ databases">
        <authorList>
            <person name="Chiriac C."/>
            <person name="Salcher M."/>
            <person name="Ghai R."/>
            <person name="Kavagutti S V."/>
        </authorList>
    </citation>
    <scope>NUCLEOTIDE SEQUENCE</scope>
</reference>
<evidence type="ECO:0000256" key="1">
    <source>
        <dbReference type="SAM" id="Coils"/>
    </source>
</evidence>
<proteinExistence type="predicted"/>
<feature type="coiled-coil region" evidence="1">
    <location>
        <begin position="8"/>
        <end position="49"/>
    </location>
</feature>
<sequence>MAVEKIINLKVNDDIKDTENNVVSLKRQLREAQQDVQNLADKFGATSREAVEAAKKAAELKDRIGDAKSLTDAYNPDAKFKALTGALSGAAGAGAAFAGTMGLVGVESKDVEQALLKVQSAMAISQGLQAIGESIDQFKILKTVIFGTAAAKTADTVATEANNAAQSKNILGRGIQIVQTGIQTTLTAGLTAATWLFNAAMAANPIGAIVAVIALLIASGYALINMFMANSAAAKKNELANKALANEIKNNKKEQDKANETFQEARDHQLGMAKASGKSAEEIRKLTLQLAKQELQQNLTNYETNRAIYLEAKRVAGLEDATDEEKKTLADAVKANNESVAAVNKSKKQIRIIESQNAIARQQEQTDAYKDSLEKQKKAGEDAVNTSKENAKTLAAEKLKQDQEEKDALTKKYRDAEAKSDDFYAAEKKAREGNLKATMSAQAVELQTLRESYAEKLKYAKDNGLSSIQLQEELTRKENEIKLRFQKEAIAKEDEQWLRLQELTLEKSEFDALVRQQKFEKEYTAAEGNAELQFELKKQYLEKETEIDNGKSAADIEREKNKNEAIGNFKQNLSNLSSNLEASGLAKSKTGQAIAKTIALTQMSIDTAVAISKASTLANAEGAAAQLAFPMVPGAGTIARVVSYASTAMQVYANFAKAKALLSGGGGGGGASGGGGTAAAAPPSFNIVGQNSTNQLAQTIAGQQQQPLQAYVVSGNVSSAQSLDRNRIDTATFN</sequence>
<feature type="compositionally biased region" description="Basic and acidic residues" evidence="2">
    <location>
        <begin position="367"/>
        <end position="381"/>
    </location>
</feature>
<keyword evidence="3" id="KW-0472">Membrane</keyword>
<keyword evidence="3" id="KW-0812">Transmembrane</keyword>
<evidence type="ECO:0000313" key="4">
    <source>
        <dbReference type="EMBL" id="CAB4153853.1"/>
    </source>
</evidence>
<keyword evidence="1" id="KW-0175">Coiled coil</keyword>
<protein>
    <submittedName>
        <fullName evidence="4">Uncharacterized protein</fullName>
    </submittedName>
</protein>
<feature type="region of interest" description="Disordered" evidence="2">
    <location>
        <begin position="363"/>
        <end position="391"/>
    </location>
</feature>
<organism evidence="4">
    <name type="scientific">uncultured Caudovirales phage</name>
    <dbReference type="NCBI Taxonomy" id="2100421"/>
    <lineage>
        <taxon>Viruses</taxon>
        <taxon>Duplodnaviria</taxon>
        <taxon>Heunggongvirae</taxon>
        <taxon>Uroviricota</taxon>
        <taxon>Caudoviricetes</taxon>
        <taxon>Peduoviridae</taxon>
        <taxon>Maltschvirus</taxon>
        <taxon>Maltschvirus maltsch</taxon>
    </lineage>
</organism>
<name>A0A6J5N9T1_9CAUD</name>
<keyword evidence="3" id="KW-1133">Transmembrane helix</keyword>
<evidence type="ECO:0000256" key="3">
    <source>
        <dbReference type="SAM" id="Phobius"/>
    </source>
</evidence>